<accession>A0A183AZ88</accession>
<evidence type="ECO:0000256" key="1">
    <source>
        <dbReference type="SAM" id="MobiDB-lite"/>
    </source>
</evidence>
<sequence length="99" mass="10623">MLTQGKPGITDIRHANGSVTDGNQAAANTLAEQYSTVFRPELISRTDGSGLPEEDFIPSRFMELVPSSLAQVELKLASLIAEKSPGLDEIPPLLLQQCS</sequence>
<reference evidence="4" key="1">
    <citation type="submission" date="2016-06" db="UniProtKB">
        <authorList>
            <consortium name="WormBaseParasite"/>
        </authorList>
    </citation>
    <scope>IDENTIFICATION</scope>
</reference>
<evidence type="ECO:0000313" key="3">
    <source>
        <dbReference type="Proteomes" id="UP000272942"/>
    </source>
</evidence>
<dbReference type="AlphaFoldDB" id="A0A183AZ88"/>
<proteinExistence type="predicted"/>
<dbReference type="EMBL" id="UZAN01052530">
    <property type="protein sequence ID" value="VDP89545.1"/>
    <property type="molecule type" value="Genomic_DNA"/>
</dbReference>
<reference evidence="2 3" key="2">
    <citation type="submission" date="2018-11" db="EMBL/GenBank/DDBJ databases">
        <authorList>
            <consortium name="Pathogen Informatics"/>
        </authorList>
    </citation>
    <scope>NUCLEOTIDE SEQUENCE [LARGE SCALE GENOMIC DNA]</scope>
    <source>
        <strain evidence="2 3">Egypt</strain>
    </source>
</reference>
<evidence type="ECO:0000313" key="4">
    <source>
        <dbReference type="WBParaSite" id="ECPE_0001230901-mRNA-1"/>
    </source>
</evidence>
<name>A0A183AZ88_9TREM</name>
<dbReference type="WBParaSite" id="ECPE_0001230901-mRNA-1">
    <property type="protein sequence ID" value="ECPE_0001230901-mRNA-1"/>
    <property type="gene ID" value="ECPE_0001230901"/>
</dbReference>
<gene>
    <name evidence="2" type="ORF">ECPE_LOCUS12273</name>
</gene>
<feature type="region of interest" description="Disordered" evidence="1">
    <location>
        <begin position="1"/>
        <end position="21"/>
    </location>
</feature>
<organism evidence="4">
    <name type="scientific">Echinostoma caproni</name>
    <dbReference type="NCBI Taxonomy" id="27848"/>
    <lineage>
        <taxon>Eukaryota</taxon>
        <taxon>Metazoa</taxon>
        <taxon>Spiralia</taxon>
        <taxon>Lophotrochozoa</taxon>
        <taxon>Platyhelminthes</taxon>
        <taxon>Trematoda</taxon>
        <taxon>Digenea</taxon>
        <taxon>Plagiorchiida</taxon>
        <taxon>Echinostomata</taxon>
        <taxon>Echinostomatoidea</taxon>
        <taxon>Echinostomatidae</taxon>
        <taxon>Echinostoma</taxon>
    </lineage>
</organism>
<evidence type="ECO:0000313" key="2">
    <source>
        <dbReference type="EMBL" id="VDP89545.1"/>
    </source>
</evidence>
<dbReference type="Proteomes" id="UP000272942">
    <property type="component" value="Unassembled WGS sequence"/>
</dbReference>
<keyword evidence="3" id="KW-1185">Reference proteome</keyword>
<protein>
    <submittedName>
        <fullName evidence="4">Transposase</fullName>
    </submittedName>
</protein>